<dbReference type="EMBL" id="JAODAN010000006">
    <property type="protein sequence ID" value="KAK1923494.1"/>
    <property type="molecule type" value="Genomic_DNA"/>
</dbReference>
<protein>
    <submittedName>
        <fullName evidence="1">Uncharacterized protein</fullName>
    </submittedName>
</protein>
<organism evidence="1 2">
    <name type="scientific">Papiliotrema laurentii</name>
    <name type="common">Cryptococcus laurentii</name>
    <dbReference type="NCBI Taxonomy" id="5418"/>
    <lineage>
        <taxon>Eukaryota</taxon>
        <taxon>Fungi</taxon>
        <taxon>Dikarya</taxon>
        <taxon>Basidiomycota</taxon>
        <taxon>Agaricomycotina</taxon>
        <taxon>Tremellomycetes</taxon>
        <taxon>Tremellales</taxon>
        <taxon>Rhynchogastremaceae</taxon>
        <taxon>Papiliotrema</taxon>
    </lineage>
</organism>
<dbReference type="Proteomes" id="UP001182556">
    <property type="component" value="Unassembled WGS sequence"/>
</dbReference>
<gene>
    <name evidence="1" type="ORF">DB88DRAFT_473170</name>
</gene>
<reference evidence="1" key="1">
    <citation type="submission" date="2023-02" db="EMBL/GenBank/DDBJ databases">
        <title>Identification and recombinant expression of a fungal hydrolase from Papiliotrema laurentii that hydrolyzes apple cutin and clears colloidal polyester polyurethane.</title>
        <authorList>
            <consortium name="DOE Joint Genome Institute"/>
            <person name="Roman V.A."/>
            <person name="Bojanowski C."/>
            <person name="Crable B.R."/>
            <person name="Wagner D.N."/>
            <person name="Hung C.S."/>
            <person name="Nadeau L.J."/>
            <person name="Schratz L."/>
            <person name="Haridas S."/>
            <person name="Pangilinan J."/>
            <person name="Lipzen A."/>
            <person name="Na H."/>
            <person name="Yan M."/>
            <person name="Ng V."/>
            <person name="Grigoriev I.V."/>
            <person name="Spatafora J.W."/>
            <person name="Barlow D."/>
            <person name="Biffinger J."/>
            <person name="Kelley-Loughnane N."/>
            <person name="Varaljay V.A."/>
            <person name="Crookes-Goodson W.J."/>
        </authorList>
    </citation>
    <scope>NUCLEOTIDE SEQUENCE</scope>
    <source>
        <strain evidence="1">5307AH</strain>
    </source>
</reference>
<evidence type="ECO:0000313" key="1">
    <source>
        <dbReference type="EMBL" id="KAK1923494.1"/>
    </source>
</evidence>
<evidence type="ECO:0000313" key="2">
    <source>
        <dbReference type="Proteomes" id="UP001182556"/>
    </source>
</evidence>
<keyword evidence="2" id="KW-1185">Reference proteome</keyword>
<dbReference type="AlphaFoldDB" id="A0AAD9CX02"/>
<sequence length="283" mass="31132">MEIHRLLTRVFPSVTSVTFRETPRDSWTERGSVKAILVQPFIEVALQQQHTPTLQGDQRGSGIFRENYVAFRQAIKIGGSLPIVLRFGEILSQPLISIRSMSLRFLSPSPSSVTFHRPPTPLDLFQPYTNIMSNAASPRPASPSLVEIDKRGRPKHLTPTSPEYYTWYDEKEVVRKRSDGRGNRGEVRQVSKPGFGKAKRCYTCCTGSCSFFRPDAMAEHIKPPTNLTHLERAIGGLDAVLAGPVGELAAPLARVQENLRSLREQFVGGSTSGGGSGATGNSQ</sequence>
<comment type="caution">
    <text evidence="1">The sequence shown here is derived from an EMBL/GenBank/DDBJ whole genome shotgun (WGS) entry which is preliminary data.</text>
</comment>
<name>A0AAD9CX02_PAPLA</name>
<proteinExistence type="predicted"/>
<accession>A0AAD9CX02</accession>